<dbReference type="Gene3D" id="1.10.1740.10">
    <property type="match status" value="1"/>
</dbReference>
<dbReference type="InterPro" id="IPR000792">
    <property type="entry name" value="Tscrpt_reg_LuxR_C"/>
</dbReference>
<evidence type="ECO:0000259" key="5">
    <source>
        <dbReference type="SMART" id="SM00421"/>
    </source>
</evidence>
<reference evidence="6 7" key="1">
    <citation type="submission" date="2018-05" db="EMBL/GenBank/DDBJ databases">
        <title>Chitinophaga sp. nov., isolated from rhizosphere soil of Alhagi.</title>
        <authorList>
            <person name="Liu Y."/>
        </authorList>
    </citation>
    <scope>NUCLEOTIDE SEQUENCE [LARGE SCALE GENOMIC DNA]</scope>
    <source>
        <strain evidence="6 7">T22</strain>
    </source>
</reference>
<evidence type="ECO:0000313" key="7">
    <source>
        <dbReference type="Proteomes" id="UP000246099"/>
    </source>
</evidence>
<feature type="domain" description="HTH luxR-type" evidence="5">
    <location>
        <begin position="130"/>
        <end position="185"/>
    </location>
</feature>
<dbReference type="SUPFAM" id="SSF88659">
    <property type="entry name" value="Sigma3 and sigma4 domains of RNA polymerase sigma factors"/>
    <property type="match status" value="1"/>
</dbReference>
<evidence type="ECO:0000256" key="4">
    <source>
        <dbReference type="ARBA" id="ARBA00023163"/>
    </source>
</evidence>
<dbReference type="RefSeq" id="WP_119076362.1">
    <property type="nucleotide sequence ID" value="NZ_CP029600.1"/>
</dbReference>
<organism evidence="6 7">
    <name type="scientific">Chitinophaga alhagiae</name>
    <dbReference type="NCBI Taxonomy" id="2203219"/>
    <lineage>
        <taxon>Bacteria</taxon>
        <taxon>Pseudomonadati</taxon>
        <taxon>Bacteroidota</taxon>
        <taxon>Chitinophagia</taxon>
        <taxon>Chitinophagales</taxon>
        <taxon>Chitinophagaceae</taxon>
        <taxon>Chitinophaga</taxon>
    </lineage>
</organism>
<evidence type="ECO:0000313" key="6">
    <source>
        <dbReference type="EMBL" id="AWO00668.1"/>
    </source>
</evidence>
<comment type="similarity">
    <text evidence="1">Belongs to the sigma-70 factor family. ECF subfamily.</text>
</comment>
<accession>A0ABM6W9U4</accession>
<keyword evidence="7" id="KW-1185">Reference proteome</keyword>
<dbReference type="InterPro" id="IPR014284">
    <property type="entry name" value="RNA_pol_sigma-70_dom"/>
</dbReference>
<dbReference type="PANTHER" id="PTHR43133:SF46">
    <property type="entry name" value="RNA POLYMERASE SIGMA-70 FACTOR ECF SUBFAMILY"/>
    <property type="match status" value="1"/>
</dbReference>
<name>A0ABM6W9U4_9BACT</name>
<keyword evidence="2" id="KW-0805">Transcription regulation</keyword>
<gene>
    <name evidence="6" type="ORF">DLD77_02630</name>
</gene>
<evidence type="ECO:0000256" key="3">
    <source>
        <dbReference type="ARBA" id="ARBA00023082"/>
    </source>
</evidence>
<dbReference type="InterPro" id="IPR036388">
    <property type="entry name" value="WH-like_DNA-bd_sf"/>
</dbReference>
<dbReference type="InterPro" id="IPR013324">
    <property type="entry name" value="RNA_pol_sigma_r3/r4-like"/>
</dbReference>
<protein>
    <recommendedName>
        <fullName evidence="5">HTH luxR-type domain-containing protein</fullName>
    </recommendedName>
</protein>
<dbReference type="InterPro" id="IPR039425">
    <property type="entry name" value="RNA_pol_sigma-70-like"/>
</dbReference>
<dbReference type="NCBIfam" id="TIGR02937">
    <property type="entry name" value="sigma70-ECF"/>
    <property type="match status" value="1"/>
</dbReference>
<evidence type="ECO:0000256" key="1">
    <source>
        <dbReference type="ARBA" id="ARBA00010641"/>
    </source>
</evidence>
<dbReference type="CDD" id="cd06171">
    <property type="entry name" value="Sigma70_r4"/>
    <property type="match status" value="1"/>
</dbReference>
<dbReference type="Gene3D" id="1.10.10.10">
    <property type="entry name" value="Winged helix-like DNA-binding domain superfamily/Winged helix DNA-binding domain"/>
    <property type="match status" value="1"/>
</dbReference>
<keyword evidence="4" id="KW-0804">Transcription</keyword>
<sequence length="203" mass="23316">MKFQPLDNEQIILRKLAAGEEYAFRQLYHHYADSVYSMAILHLKRVDLAEDLVQSVFLTLWESRGQLTNVHAFAGWLHTLTRNTIISTLRKQGTQASYLNFLKQRMELAGEQPEAGLLRKERQHLMHQAIGQLSAQQQKALLLQHEEGLSYAQIGQRMGISPNTVRVHLFKAMESLRRFMLAHRGNISLLAAILFLIDQKKNG</sequence>
<dbReference type="InterPro" id="IPR007627">
    <property type="entry name" value="RNA_pol_sigma70_r2"/>
</dbReference>
<dbReference type="Pfam" id="PF04542">
    <property type="entry name" value="Sigma70_r2"/>
    <property type="match status" value="1"/>
</dbReference>
<dbReference type="SMART" id="SM00421">
    <property type="entry name" value="HTH_LUXR"/>
    <property type="match status" value="1"/>
</dbReference>
<dbReference type="Proteomes" id="UP000246099">
    <property type="component" value="Chromosome"/>
</dbReference>
<evidence type="ECO:0000256" key="2">
    <source>
        <dbReference type="ARBA" id="ARBA00023015"/>
    </source>
</evidence>
<proteinExistence type="inferred from homology"/>
<dbReference type="SUPFAM" id="SSF88946">
    <property type="entry name" value="Sigma2 domain of RNA polymerase sigma factors"/>
    <property type="match status" value="1"/>
</dbReference>
<dbReference type="InterPro" id="IPR013249">
    <property type="entry name" value="RNA_pol_sigma70_r4_t2"/>
</dbReference>
<dbReference type="Pfam" id="PF08281">
    <property type="entry name" value="Sigma70_r4_2"/>
    <property type="match status" value="1"/>
</dbReference>
<dbReference type="InterPro" id="IPR013325">
    <property type="entry name" value="RNA_pol_sigma_r2"/>
</dbReference>
<keyword evidence="3" id="KW-0731">Sigma factor</keyword>
<dbReference type="EMBL" id="CP029600">
    <property type="protein sequence ID" value="AWO00668.1"/>
    <property type="molecule type" value="Genomic_DNA"/>
</dbReference>
<dbReference type="PANTHER" id="PTHR43133">
    <property type="entry name" value="RNA POLYMERASE ECF-TYPE SIGMA FACTO"/>
    <property type="match status" value="1"/>
</dbReference>